<evidence type="ECO:0000313" key="1">
    <source>
        <dbReference type="EMBL" id="CAD2136188.1"/>
    </source>
</evidence>
<proteinExistence type="predicted"/>
<protein>
    <submittedName>
        <fullName evidence="1">Uncharacterized protein</fullName>
    </submittedName>
</protein>
<accession>A0A6V7TV93</accession>
<dbReference type="AlphaFoldDB" id="A0A6V7TV93"/>
<organism evidence="1 2">
    <name type="scientific">Meloidogyne enterolobii</name>
    <name type="common">Root-knot nematode worm</name>
    <name type="synonym">Meloidogyne mayaguensis</name>
    <dbReference type="NCBI Taxonomy" id="390850"/>
    <lineage>
        <taxon>Eukaryota</taxon>
        <taxon>Metazoa</taxon>
        <taxon>Ecdysozoa</taxon>
        <taxon>Nematoda</taxon>
        <taxon>Chromadorea</taxon>
        <taxon>Rhabditida</taxon>
        <taxon>Tylenchina</taxon>
        <taxon>Tylenchomorpha</taxon>
        <taxon>Tylenchoidea</taxon>
        <taxon>Meloidogynidae</taxon>
        <taxon>Meloidogyninae</taxon>
        <taxon>Meloidogyne</taxon>
    </lineage>
</organism>
<evidence type="ECO:0000313" key="2">
    <source>
        <dbReference type="Proteomes" id="UP000580250"/>
    </source>
</evidence>
<comment type="caution">
    <text evidence="1">The sequence shown here is derived from an EMBL/GenBank/DDBJ whole genome shotgun (WGS) entry which is preliminary data.</text>
</comment>
<reference evidence="1 2" key="1">
    <citation type="submission" date="2020-08" db="EMBL/GenBank/DDBJ databases">
        <authorList>
            <person name="Koutsovoulos G."/>
            <person name="Danchin GJ E."/>
        </authorList>
    </citation>
    <scope>NUCLEOTIDE SEQUENCE [LARGE SCALE GENOMIC DNA]</scope>
</reference>
<dbReference type="Proteomes" id="UP000580250">
    <property type="component" value="Unassembled WGS sequence"/>
</dbReference>
<gene>
    <name evidence="1" type="ORF">MENT_LOCUS4968</name>
</gene>
<dbReference type="EMBL" id="CAJEWN010000018">
    <property type="protein sequence ID" value="CAD2136188.1"/>
    <property type="molecule type" value="Genomic_DNA"/>
</dbReference>
<sequence>MLFGIGFKKLCLTKFVSSFGSVRFLNGREAESFEKVRKEFKSVNGKDMFFLNVEDPRFSEMPLKSRNNLVLSFFPEDSRKNIIVETHCPSAKNDREVKPIYWSDVVAKPLNKPTTPQEFFDQAVYFYDQGYGASALASAWHSASAQFRNFLIHKDAYTNSHFMKRKIVYYLNRFVSERKISREWRLLETSHSYSYDDNEETDALNIAADYLLASMTFSNYIYDLHTKNCFEREELFRSFDPENLIEYMWIPFSINEGTTTTKDNKEDGATTNKEVKIFGPKVFQRIVVLVKEEILSLKEVKQWTNVKMTDSQFEKWFKFVTENEAKKRRILIAQDFY</sequence>
<name>A0A6V7TV93_MELEN</name>